<feature type="active site" description="Proton acceptor" evidence="5">
    <location>
        <position position="61"/>
    </location>
</feature>
<accession>A0A486XXM1</accession>
<comment type="function">
    <text evidence="2 7">Catalyzes the epimerization of the C3' and C5'positions of dTDP-6-deoxy-D-xylo-4-hexulose, forming dTDP-6-deoxy-L-lyxo-4-hexulose.</text>
</comment>
<proteinExistence type="inferred from homology"/>
<comment type="pathway">
    <text evidence="7">Carbohydrate biosynthesis; dTDP-L-rhamnose biosynthesis.</text>
</comment>
<evidence type="ECO:0000256" key="7">
    <source>
        <dbReference type="RuleBase" id="RU364069"/>
    </source>
</evidence>
<evidence type="ECO:0000256" key="1">
    <source>
        <dbReference type="ARBA" id="ARBA00001298"/>
    </source>
</evidence>
<dbReference type="Gene3D" id="2.60.120.10">
    <property type="entry name" value="Jelly Rolls"/>
    <property type="match status" value="1"/>
</dbReference>
<dbReference type="SUPFAM" id="SSF51182">
    <property type="entry name" value="RmlC-like cupins"/>
    <property type="match status" value="1"/>
</dbReference>
<dbReference type="EC" id="5.1.3.13" evidence="3 7"/>
<dbReference type="GO" id="GO:0019305">
    <property type="term" value="P:dTDP-rhamnose biosynthetic process"/>
    <property type="evidence" value="ECO:0007669"/>
    <property type="project" value="UniProtKB-UniRule"/>
</dbReference>
<dbReference type="GO" id="GO:0008830">
    <property type="term" value="F:dTDP-4-dehydrorhamnose 3,5-epimerase activity"/>
    <property type="evidence" value="ECO:0007669"/>
    <property type="project" value="UniProtKB-UniRule"/>
</dbReference>
<dbReference type="NCBIfam" id="TIGR01221">
    <property type="entry name" value="rmlC"/>
    <property type="match status" value="1"/>
</dbReference>
<comment type="catalytic activity">
    <reaction evidence="1 7">
        <text>dTDP-4-dehydro-6-deoxy-alpha-D-glucose = dTDP-4-dehydro-beta-L-rhamnose</text>
        <dbReference type="Rhea" id="RHEA:16969"/>
        <dbReference type="ChEBI" id="CHEBI:57649"/>
        <dbReference type="ChEBI" id="CHEBI:62830"/>
        <dbReference type="EC" id="5.1.3.13"/>
    </reaction>
</comment>
<evidence type="ECO:0000313" key="8">
    <source>
        <dbReference type="EMBL" id="VHO06560.1"/>
    </source>
</evidence>
<feature type="active site" description="Proton donor" evidence="5">
    <location>
        <position position="130"/>
    </location>
</feature>
<evidence type="ECO:0000256" key="2">
    <source>
        <dbReference type="ARBA" id="ARBA00001997"/>
    </source>
</evidence>
<dbReference type="GO" id="GO:0000271">
    <property type="term" value="P:polysaccharide biosynthetic process"/>
    <property type="evidence" value="ECO:0007669"/>
    <property type="project" value="TreeGrafter"/>
</dbReference>
<evidence type="ECO:0000256" key="4">
    <source>
        <dbReference type="ARBA" id="ARBA00019595"/>
    </source>
</evidence>
<organism evidence="8">
    <name type="scientific">Rheinheimera sp. BAL341</name>
    <dbReference type="NCBI Taxonomy" id="1708203"/>
    <lineage>
        <taxon>Bacteria</taxon>
        <taxon>Pseudomonadati</taxon>
        <taxon>Pseudomonadota</taxon>
        <taxon>Gammaproteobacteria</taxon>
        <taxon>Chromatiales</taxon>
        <taxon>Chromatiaceae</taxon>
        <taxon>Rheinheimera</taxon>
    </lineage>
</organism>
<dbReference type="InterPro" id="IPR011051">
    <property type="entry name" value="RmlC_Cupin_sf"/>
</dbReference>
<evidence type="ECO:0000256" key="3">
    <source>
        <dbReference type="ARBA" id="ARBA00012098"/>
    </source>
</evidence>
<dbReference type="InterPro" id="IPR000888">
    <property type="entry name" value="RmlC-like"/>
</dbReference>
<dbReference type="GO" id="GO:0005829">
    <property type="term" value="C:cytosol"/>
    <property type="evidence" value="ECO:0007669"/>
    <property type="project" value="TreeGrafter"/>
</dbReference>
<dbReference type="PANTHER" id="PTHR21047">
    <property type="entry name" value="DTDP-6-DEOXY-D-GLUCOSE-3,5 EPIMERASE"/>
    <property type="match status" value="1"/>
</dbReference>
<comment type="subunit">
    <text evidence="7">Homodimer.</text>
</comment>
<name>A0A486XXM1_9GAMM</name>
<evidence type="ECO:0000256" key="6">
    <source>
        <dbReference type="PIRSR" id="PIRSR600888-3"/>
    </source>
</evidence>
<dbReference type="Pfam" id="PF00908">
    <property type="entry name" value="dTDP_sugar_isom"/>
    <property type="match status" value="1"/>
</dbReference>
<dbReference type="InterPro" id="IPR014710">
    <property type="entry name" value="RmlC-like_jellyroll"/>
</dbReference>
<reference evidence="8" key="1">
    <citation type="submission" date="2019-04" db="EMBL/GenBank/DDBJ databases">
        <authorList>
            <person name="Brambilla D."/>
        </authorList>
    </citation>
    <scope>NUCLEOTIDE SEQUENCE</scope>
    <source>
        <strain evidence="8">BAL1</strain>
    </source>
</reference>
<gene>
    <name evidence="8" type="ORF">BAL341_3574</name>
</gene>
<dbReference type="AlphaFoldDB" id="A0A486XXM1"/>
<dbReference type="EMBL" id="CAAJGR010000034">
    <property type="protein sequence ID" value="VHO06560.1"/>
    <property type="molecule type" value="Genomic_DNA"/>
</dbReference>
<dbReference type="UniPathway" id="UPA00124"/>
<dbReference type="CDD" id="cd00438">
    <property type="entry name" value="cupin_RmlC"/>
    <property type="match status" value="1"/>
</dbReference>
<keyword evidence="7 8" id="KW-0413">Isomerase</keyword>
<dbReference type="PANTHER" id="PTHR21047:SF2">
    <property type="entry name" value="THYMIDINE DIPHOSPHO-4-KETO-RHAMNOSE 3,5-EPIMERASE"/>
    <property type="match status" value="1"/>
</dbReference>
<protein>
    <recommendedName>
        <fullName evidence="4 7">dTDP-4-dehydrorhamnose 3,5-epimerase</fullName>
        <ecNumber evidence="3 7">5.1.3.13</ecNumber>
    </recommendedName>
    <alternativeName>
        <fullName evidence="7">Thymidine diphospho-4-keto-rhamnose 3,5-epimerase</fullName>
    </alternativeName>
</protein>
<sequence length="177" mass="19939">MNIITTPLAGCVLIEQQRFSDERGFFQENFRVSDYAAAGISEPLLQDNWSCSVKGVLRGMHFQRHQPQGKLVTVLRGEIFDVAVDIRKDSATFGHWHGTILSEHSSKQLWLPPGFAHGFLVLSEVADVFYKTSRYYNPSDEGSFHWQDTTLAINWPGMPMFLSDKDAAAPPFETALC</sequence>
<evidence type="ECO:0000256" key="5">
    <source>
        <dbReference type="PIRSR" id="PIRSR600888-1"/>
    </source>
</evidence>
<feature type="site" description="Participates in a stacking interaction with the thymidine ring of dTDP-4-oxo-6-deoxyglucose" evidence="6">
    <location>
        <position position="136"/>
    </location>
</feature>
<comment type="similarity">
    <text evidence="7">Belongs to the dTDP-4-dehydrorhamnose 3,5-epimerase family.</text>
</comment>